<name>A0A1C0TWH6_9GAMM</name>
<dbReference type="AlphaFoldDB" id="A0A1C0TWH6"/>
<organism evidence="1 2">
    <name type="scientific">Pseudoalteromonas luteoviolacea</name>
    <dbReference type="NCBI Taxonomy" id="43657"/>
    <lineage>
        <taxon>Bacteria</taxon>
        <taxon>Pseudomonadati</taxon>
        <taxon>Pseudomonadota</taxon>
        <taxon>Gammaproteobacteria</taxon>
        <taxon>Alteromonadales</taxon>
        <taxon>Pseudoalteromonadaceae</taxon>
        <taxon>Pseudoalteromonas</taxon>
    </lineage>
</organism>
<accession>A0A1C0TWH6</accession>
<dbReference type="EMBL" id="MAUJ01000001">
    <property type="protein sequence ID" value="OCQ23678.1"/>
    <property type="molecule type" value="Genomic_DNA"/>
</dbReference>
<evidence type="ECO:0000313" key="2">
    <source>
        <dbReference type="Proteomes" id="UP000093366"/>
    </source>
</evidence>
<sequence length="454" mass="48245">MDLSSKNRRDFIKKVSITGISGVGVVAASSSLATEAPSNLQNTKVFDNVNAMRSASLSVGDVVTTLGYHNSLDGGGNQYTVIVDNAITPDNGEYIALNTGGLIAKGLFSSGVHNIKQWGARNDGSDCSEHIEKALIWQQSAPNRVLYGAGGTYVLNRAVSISTGLKNVYSTNLTRSYPLVLIGDGDCILKASGQIRVHHFRFPQARSDHFIEGICFDGAGIIERVVSFECTGMPGNGTIKIAQDTIVKNGLAMGIYCRGVFARLYFDGSIQNISTEQPYPTTGLSIAQGTNNTEYTKHVVIGSSAHISSISNGYSPIRDADGIIYIAMKDVTEKHDATFTVNPGATFENCQGRAIKSQVVNNVIVGPIIKRDSCNGLVDIDLQYGGGSISNAVIIHKNSAVTYAIGVSKRALPDVTGVSVTHNTLSIIQDDTSLPVTTAMISVGVLIAFHSMVF</sequence>
<evidence type="ECO:0000313" key="1">
    <source>
        <dbReference type="EMBL" id="OCQ23678.1"/>
    </source>
</evidence>
<dbReference type="Proteomes" id="UP000093366">
    <property type="component" value="Unassembled WGS sequence"/>
</dbReference>
<comment type="caution">
    <text evidence="1">The sequence shown here is derived from an EMBL/GenBank/DDBJ whole genome shotgun (WGS) entry which is preliminary data.</text>
</comment>
<gene>
    <name evidence="1" type="ORF">A7985_06980</name>
</gene>
<dbReference type="InterPro" id="IPR011050">
    <property type="entry name" value="Pectin_lyase_fold/virulence"/>
</dbReference>
<dbReference type="SUPFAM" id="SSF51126">
    <property type="entry name" value="Pectin lyase-like"/>
    <property type="match status" value="1"/>
</dbReference>
<reference evidence="2" key="1">
    <citation type="submission" date="2016-07" db="EMBL/GenBank/DDBJ databases">
        <authorList>
            <person name="Florea S."/>
            <person name="Webb J.S."/>
            <person name="Jaromczyk J."/>
            <person name="Schardl C.L."/>
        </authorList>
    </citation>
    <scope>NUCLEOTIDE SEQUENCE [LARGE SCALE GENOMIC DNA]</scope>
    <source>
        <strain evidence="2">IPB1</strain>
    </source>
</reference>
<proteinExistence type="predicted"/>
<evidence type="ECO:0008006" key="3">
    <source>
        <dbReference type="Google" id="ProtNLM"/>
    </source>
</evidence>
<protein>
    <recommendedName>
        <fullName evidence="3">Pectate lyase superfamily protein domain-containing protein</fullName>
    </recommendedName>
</protein>